<reference evidence="2" key="1">
    <citation type="journal article" date="2022" name="Mol. Ecol. Resour.">
        <title>The genomes of chicory, endive, great burdock and yacon provide insights into Asteraceae palaeo-polyploidization history and plant inulin production.</title>
        <authorList>
            <person name="Fan W."/>
            <person name="Wang S."/>
            <person name="Wang H."/>
            <person name="Wang A."/>
            <person name="Jiang F."/>
            <person name="Liu H."/>
            <person name="Zhao H."/>
            <person name="Xu D."/>
            <person name="Zhang Y."/>
        </authorList>
    </citation>
    <scope>NUCLEOTIDE SEQUENCE [LARGE SCALE GENOMIC DNA]</scope>
    <source>
        <strain evidence="2">cv. Yunnan</strain>
    </source>
</reference>
<keyword evidence="2" id="KW-1185">Reference proteome</keyword>
<gene>
    <name evidence="1" type="ORF">L1987_74463</name>
</gene>
<dbReference type="EMBL" id="CM042042">
    <property type="protein sequence ID" value="KAI3704247.1"/>
    <property type="molecule type" value="Genomic_DNA"/>
</dbReference>
<sequence>MVCESWVQGKNVVIAFDIISEKVTELSVPPVQWASVFMTDLVNVRDGLHMIVTIVLHEMTLKPWVLKGEEYVNAYSPPPIPPIPLSMWYSVTYYITNGKWFVMSDSTKHFEITTDMERLECTHVVIWFRDQDPQFKGHLMQASWDLVSISKTSTSAHNSDIERGPVA</sequence>
<dbReference type="Proteomes" id="UP001056120">
    <property type="component" value="Linkage Group LG25"/>
</dbReference>
<evidence type="ECO:0000313" key="2">
    <source>
        <dbReference type="Proteomes" id="UP001056120"/>
    </source>
</evidence>
<organism evidence="1 2">
    <name type="scientific">Smallanthus sonchifolius</name>
    <dbReference type="NCBI Taxonomy" id="185202"/>
    <lineage>
        <taxon>Eukaryota</taxon>
        <taxon>Viridiplantae</taxon>
        <taxon>Streptophyta</taxon>
        <taxon>Embryophyta</taxon>
        <taxon>Tracheophyta</taxon>
        <taxon>Spermatophyta</taxon>
        <taxon>Magnoliopsida</taxon>
        <taxon>eudicotyledons</taxon>
        <taxon>Gunneridae</taxon>
        <taxon>Pentapetalae</taxon>
        <taxon>asterids</taxon>
        <taxon>campanulids</taxon>
        <taxon>Asterales</taxon>
        <taxon>Asteraceae</taxon>
        <taxon>Asteroideae</taxon>
        <taxon>Heliantheae alliance</taxon>
        <taxon>Millerieae</taxon>
        <taxon>Smallanthus</taxon>
    </lineage>
</organism>
<name>A0ACB9A342_9ASTR</name>
<proteinExistence type="predicted"/>
<comment type="caution">
    <text evidence="1">The sequence shown here is derived from an EMBL/GenBank/DDBJ whole genome shotgun (WGS) entry which is preliminary data.</text>
</comment>
<accession>A0ACB9A342</accession>
<reference evidence="1 2" key="2">
    <citation type="journal article" date="2022" name="Mol. Ecol. Resour.">
        <title>The genomes of chicory, endive, great burdock and yacon provide insights into Asteraceae paleo-polyploidization history and plant inulin production.</title>
        <authorList>
            <person name="Fan W."/>
            <person name="Wang S."/>
            <person name="Wang H."/>
            <person name="Wang A."/>
            <person name="Jiang F."/>
            <person name="Liu H."/>
            <person name="Zhao H."/>
            <person name="Xu D."/>
            <person name="Zhang Y."/>
        </authorList>
    </citation>
    <scope>NUCLEOTIDE SEQUENCE [LARGE SCALE GENOMIC DNA]</scope>
    <source>
        <strain evidence="2">cv. Yunnan</strain>
        <tissue evidence="1">Leaves</tissue>
    </source>
</reference>
<evidence type="ECO:0000313" key="1">
    <source>
        <dbReference type="EMBL" id="KAI3704247.1"/>
    </source>
</evidence>
<protein>
    <submittedName>
        <fullName evidence="1">Uncharacterized protein</fullName>
    </submittedName>
</protein>